<dbReference type="STRING" id="452.Lspi_2359"/>
<dbReference type="AlphaFoldDB" id="A0A0W0YXX0"/>
<feature type="chain" id="PRO_5006918087" evidence="1">
    <location>
        <begin position="27"/>
        <end position="84"/>
    </location>
</feature>
<keyword evidence="1" id="KW-0732">Signal</keyword>
<reference evidence="2 3" key="1">
    <citation type="submission" date="2015-11" db="EMBL/GenBank/DDBJ databases">
        <title>Genomic analysis of 38 Legionella species identifies large and diverse effector repertoires.</title>
        <authorList>
            <person name="Burstein D."/>
            <person name="Amaro F."/>
            <person name="Zusman T."/>
            <person name="Lifshitz Z."/>
            <person name="Cohen O."/>
            <person name="Gilbert J.A."/>
            <person name="Pupko T."/>
            <person name="Shuman H.A."/>
            <person name="Segal G."/>
        </authorList>
    </citation>
    <scope>NUCLEOTIDE SEQUENCE [LARGE SCALE GENOMIC DNA]</scope>
    <source>
        <strain evidence="2 3">Mt.St.Helens-9</strain>
    </source>
</reference>
<dbReference type="Proteomes" id="UP000054877">
    <property type="component" value="Unassembled WGS sequence"/>
</dbReference>
<protein>
    <submittedName>
        <fullName evidence="2">Integral membrane protein</fullName>
    </submittedName>
</protein>
<dbReference type="RefSeq" id="WP_058484256.1">
    <property type="nucleotide sequence ID" value="NZ_CAAAII010000001.1"/>
</dbReference>
<dbReference type="InterPro" id="IPR018740">
    <property type="entry name" value="DUF2282_membr"/>
</dbReference>
<feature type="signal peptide" evidence="1">
    <location>
        <begin position="1"/>
        <end position="26"/>
    </location>
</feature>
<accession>A0A0W0YXX0</accession>
<evidence type="ECO:0000313" key="3">
    <source>
        <dbReference type="Proteomes" id="UP000054877"/>
    </source>
</evidence>
<sequence>MNNISKITMAAVMAAGLSIATVPASAETTNDMEKCQGVAKAGKNDCGTAQHACAGQSKTDASEKDWIYLPKGTCDKLVNGTVKS</sequence>
<gene>
    <name evidence="2" type="ORF">Lspi_2359</name>
</gene>
<comment type="caution">
    <text evidence="2">The sequence shown here is derived from an EMBL/GenBank/DDBJ whole genome shotgun (WGS) entry which is preliminary data.</text>
</comment>
<evidence type="ECO:0000313" key="2">
    <source>
        <dbReference type="EMBL" id="KTD61729.1"/>
    </source>
</evidence>
<dbReference type="PATRIC" id="fig|452.5.peg.2602"/>
<dbReference type="Pfam" id="PF10048">
    <property type="entry name" value="DUF2282"/>
    <property type="match status" value="1"/>
</dbReference>
<proteinExistence type="predicted"/>
<name>A0A0W0YXX0_LEGSP</name>
<dbReference type="EMBL" id="LNYX01000031">
    <property type="protein sequence ID" value="KTD61729.1"/>
    <property type="molecule type" value="Genomic_DNA"/>
</dbReference>
<dbReference type="OrthoDB" id="1551288at2"/>
<evidence type="ECO:0000256" key="1">
    <source>
        <dbReference type="SAM" id="SignalP"/>
    </source>
</evidence>
<organism evidence="2 3">
    <name type="scientific">Legionella spiritensis</name>
    <dbReference type="NCBI Taxonomy" id="452"/>
    <lineage>
        <taxon>Bacteria</taxon>
        <taxon>Pseudomonadati</taxon>
        <taxon>Pseudomonadota</taxon>
        <taxon>Gammaproteobacteria</taxon>
        <taxon>Legionellales</taxon>
        <taxon>Legionellaceae</taxon>
        <taxon>Legionella</taxon>
    </lineage>
</organism>
<keyword evidence="3" id="KW-1185">Reference proteome</keyword>